<comment type="caution">
    <text evidence="2">The sequence shown here is derived from an EMBL/GenBank/DDBJ whole genome shotgun (WGS) entry which is preliminary data.</text>
</comment>
<dbReference type="InterPro" id="IPR046595">
    <property type="entry name" value="DUF6653"/>
</dbReference>
<evidence type="ECO:0000256" key="1">
    <source>
        <dbReference type="SAM" id="Phobius"/>
    </source>
</evidence>
<gene>
    <name evidence="2" type="ORF">A9Q84_16795</name>
</gene>
<feature type="transmembrane region" description="Helical" evidence="1">
    <location>
        <begin position="125"/>
        <end position="143"/>
    </location>
</feature>
<keyword evidence="1" id="KW-1133">Transmembrane helix</keyword>
<sequence>MKTLQKIFYMTDEVWDKHSNPWSVWTRFATLPFVIAAFWSIHYVGKFSVIPIFTSIVWLWLNPRLFSKPTFQTSWASKAVLGEKVWINEDSDKFKAKHSLVLKFTTLISFSGLANLVWGVVNQDIHMTILGTIILYIGKMWFLDRMVWIYDDYSALRK</sequence>
<keyword evidence="1" id="KW-0812">Transmembrane</keyword>
<evidence type="ECO:0000313" key="3">
    <source>
        <dbReference type="Proteomes" id="UP000196531"/>
    </source>
</evidence>
<reference evidence="3" key="1">
    <citation type="journal article" date="2017" name="Proc. Natl. Acad. Sci. U.S.A.">
        <title>Simulation of Deepwater Horizon oil plume reveals substrate specialization within a complex community of hydrocarbon-degraders.</title>
        <authorList>
            <person name="Hu P."/>
            <person name="Dubinsky E.A."/>
            <person name="Probst A.J."/>
            <person name="Wang J."/>
            <person name="Sieber C.M.K."/>
            <person name="Tom L.M."/>
            <person name="Gardinali P."/>
            <person name="Banfield J.F."/>
            <person name="Atlas R.M."/>
            <person name="Andersen G.L."/>
        </authorList>
    </citation>
    <scope>NUCLEOTIDE SEQUENCE [LARGE SCALE GENOMIC DNA]</scope>
</reference>
<name>A0A1Y5FAB7_9BACT</name>
<dbReference type="AlphaFoldDB" id="A0A1Y5FAB7"/>
<feature type="transmembrane region" description="Helical" evidence="1">
    <location>
        <begin position="100"/>
        <end position="119"/>
    </location>
</feature>
<dbReference type="Proteomes" id="UP000196531">
    <property type="component" value="Unassembled WGS sequence"/>
</dbReference>
<accession>A0A1Y5FAB7</accession>
<feature type="transmembrane region" description="Helical" evidence="1">
    <location>
        <begin position="33"/>
        <end position="61"/>
    </location>
</feature>
<evidence type="ECO:0000313" key="2">
    <source>
        <dbReference type="EMBL" id="OUR95490.1"/>
    </source>
</evidence>
<organism evidence="2 3">
    <name type="scientific">Halobacteriovorax marinus</name>
    <dbReference type="NCBI Taxonomy" id="97084"/>
    <lineage>
        <taxon>Bacteria</taxon>
        <taxon>Pseudomonadati</taxon>
        <taxon>Bdellovibrionota</taxon>
        <taxon>Bacteriovoracia</taxon>
        <taxon>Bacteriovoracales</taxon>
        <taxon>Halobacteriovoraceae</taxon>
        <taxon>Halobacteriovorax</taxon>
    </lineage>
</organism>
<keyword evidence="1" id="KW-0472">Membrane</keyword>
<proteinExistence type="predicted"/>
<dbReference type="Pfam" id="PF20358">
    <property type="entry name" value="DUF6653"/>
    <property type="match status" value="1"/>
</dbReference>
<dbReference type="EMBL" id="MAAO01000008">
    <property type="protein sequence ID" value="OUR95490.1"/>
    <property type="molecule type" value="Genomic_DNA"/>
</dbReference>
<protein>
    <submittedName>
        <fullName evidence="2">Uncharacterized protein</fullName>
    </submittedName>
</protein>